<dbReference type="RefSeq" id="WP_006271520.1">
    <property type="nucleotide sequence ID" value="NZ_GL883077.1"/>
</dbReference>
<dbReference type="eggNOG" id="COG0583">
    <property type="taxonomic scope" value="Bacteria"/>
</dbReference>
<dbReference type="InterPro" id="IPR058163">
    <property type="entry name" value="LysR-type_TF_proteobact-type"/>
</dbReference>
<dbReference type="InterPro" id="IPR036390">
    <property type="entry name" value="WH_DNA-bd_sf"/>
</dbReference>
<dbReference type="EMBL" id="GL883077">
    <property type="protein sequence ID" value="EGF92345.1"/>
    <property type="molecule type" value="Genomic_DNA"/>
</dbReference>
<dbReference type="FunFam" id="1.10.10.10:FF:000038">
    <property type="entry name" value="Glycine cleavage system transcriptional activator"/>
    <property type="match status" value="1"/>
</dbReference>
<dbReference type="GO" id="GO:0043565">
    <property type="term" value="F:sequence-specific DNA binding"/>
    <property type="evidence" value="ECO:0007669"/>
    <property type="project" value="TreeGrafter"/>
</dbReference>
<sequence length="321" mass="35349">MSRDRLPPLSALRVFEAAARHESFKQAAEELFVTPGAVSQQIRLLEDHVGVELFVRDGRRVVLSDAGKASAQILKEAFEKMFEATRLMKSGTQKGRVTVSAAPSFAAKWLMPRLYEFSAANEDIDVWVSADMAPVDFAVSDIDLAVRYGNGHYNGLHVEHLLPEAVVPVCSPLLFDAAPIRKAEDLAHHVLLHDVGAEADPSCPDWAMWLKAHGVEGVDASRGPRFNQSSMVIEAAVAGRGVALAKRTIAEADLQAGRLKVLFDEKDKPLDYGYWLVWPQTREPTPAQVRFMDWLRGQAKASSDAAPKRADERPVFAAQDI</sequence>
<evidence type="ECO:0000313" key="7">
    <source>
        <dbReference type="EMBL" id="EGF92345.1"/>
    </source>
</evidence>
<dbReference type="Pfam" id="PF00126">
    <property type="entry name" value="HTH_1"/>
    <property type="match status" value="1"/>
</dbReference>
<dbReference type="InterPro" id="IPR000847">
    <property type="entry name" value="LysR_HTH_N"/>
</dbReference>
<proteinExistence type="inferred from homology"/>
<reference evidence="8" key="1">
    <citation type="submission" date="2011-03" db="EMBL/GenBank/DDBJ databases">
        <title>Draft genome sequence of Brevundimonas diminuta.</title>
        <authorList>
            <person name="Brown P.J.B."/>
            <person name="Buechlein A."/>
            <person name="Hemmerich C."/>
            <person name="Brun Y.V."/>
        </authorList>
    </citation>
    <scope>NUCLEOTIDE SEQUENCE [LARGE SCALE GENOMIC DNA]</scope>
    <source>
        <strain evidence="8">C19</strain>
    </source>
</reference>
<dbReference type="STRING" id="715226.ABI_07810"/>
<evidence type="ECO:0000256" key="1">
    <source>
        <dbReference type="ARBA" id="ARBA00009437"/>
    </source>
</evidence>
<dbReference type="PANTHER" id="PTHR30537:SF26">
    <property type="entry name" value="GLYCINE CLEAVAGE SYSTEM TRANSCRIPTIONAL ACTIVATOR"/>
    <property type="match status" value="1"/>
</dbReference>
<feature type="domain" description="HTH lysR-type" evidence="6">
    <location>
        <begin position="7"/>
        <end position="64"/>
    </location>
</feature>
<evidence type="ECO:0000256" key="4">
    <source>
        <dbReference type="ARBA" id="ARBA00023163"/>
    </source>
</evidence>
<keyword evidence="2" id="KW-0805">Transcription regulation</keyword>
<dbReference type="FunFam" id="3.40.190.10:FF:000017">
    <property type="entry name" value="Glycine cleavage system transcriptional activator"/>
    <property type="match status" value="1"/>
</dbReference>
<dbReference type="SUPFAM" id="SSF46785">
    <property type="entry name" value="Winged helix' DNA-binding domain"/>
    <property type="match status" value="1"/>
</dbReference>
<keyword evidence="4" id="KW-0804">Transcription</keyword>
<dbReference type="NCBIfam" id="NF008352">
    <property type="entry name" value="PRK11139.1"/>
    <property type="match status" value="1"/>
</dbReference>
<gene>
    <name evidence="7" type="ORF">ABI_07810</name>
</gene>
<protein>
    <submittedName>
        <fullName evidence="7">Glycine cleavage system transcriptional activator</fullName>
    </submittedName>
</protein>
<dbReference type="Pfam" id="PF03466">
    <property type="entry name" value="LysR_substrate"/>
    <property type="match status" value="1"/>
</dbReference>
<dbReference type="Gene3D" id="1.10.10.10">
    <property type="entry name" value="Winged helix-like DNA-binding domain superfamily/Winged helix DNA-binding domain"/>
    <property type="match status" value="1"/>
</dbReference>
<dbReference type="AlphaFoldDB" id="F4QLS6"/>
<dbReference type="HOGENOM" id="CLU_039613_37_0_5"/>
<evidence type="ECO:0000313" key="8">
    <source>
        <dbReference type="Proteomes" id="UP000006512"/>
    </source>
</evidence>
<dbReference type="InterPro" id="IPR005119">
    <property type="entry name" value="LysR_subst-bd"/>
</dbReference>
<keyword evidence="3" id="KW-0238">DNA-binding</keyword>
<evidence type="ECO:0000256" key="5">
    <source>
        <dbReference type="SAM" id="MobiDB-lite"/>
    </source>
</evidence>
<evidence type="ECO:0000256" key="2">
    <source>
        <dbReference type="ARBA" id="ARBA00023015"/>
    </source>
</evidence>
<dbReference type="Gene3D" id="3.40.190.10">
    <property type="entry name" value="Periplasmic binding protein-like II"/>
    <property type="match status" value="2"/>
</dbReference>
<dbReference type="CDD" id="cd08432">
    <property type="entry name" value="PBP2_GcdR_TrpI_HvrB_AmpR_like"/>
    <property type="match status" value="1"/>
</dbReference>
<name>F4QLS6_9CAUL</name>
<accession>F4QLS6</accession>
<keyword evidence="8" id="KW-1185">Reference proteome</keyword>
<dbReference type="PRINTS" id="PR00039">
    <property type="entry name" value="HTHLYSR"/>
</dbReference>
<dbReference type="OrthoDB" id="9807765at2"/>
<evidence type="ECO:0000256" key="3">
    <source>
        <dbReference type="ARBA" id="ARBA00023125"/>
    </source>
</evidence>
<comment type="similarity">
    <text evidence="1">Belongs to the LysR transcriptional regulatory family.</text>
</comment>
<dbReference type="Proteomes" id="UP000006512">
    <property type="component" value="Unassembled WGS sequence"/>
</dbReference>
<dbReference type="InterPro" id="IPR036388">
    <property type="entry name" value="WH-like_DNA-bd_sf"/>
</dbReference>
<dbReference type="GO" id="GO:0006351">
    <property type="term" value="P:DNA-templated transcription"/>
    <property type="evidence" value="ECO:0007669"/>
    <property type="project" value="TreeGrafter"/>
</dbReference>
<evidence type="ECO:0000259" key="6">
    <source>
        <dbReference type="PROSITE" id="PS50931"/>
    </source>
</evidence>
<dbReference type="PROSITE" id="PS50931">
    <property type="entry name" value="HTH_LYSR"/>
    <property type="match status" value="1"/>
</dbReference>
<dbReference type="GO" id="GO:0003700">
    <property type="term" value="F:DNA-binding transcription factor activity"/>
    <property type="evidence" value="ECO:0007669"/>
    <property type="project" value="InterPro"/>
</dbReference>
<organism evidence="7 8">
    <name type="scientific">Asticcacaulis biprosthecium C19</name>
    <dbReference type="NCBI Taxonomy" id="715226"/>
    <lineage>
        <taxon>Bacteria</taxon>
        <taxon>Pseudomonadati</taxon>
        <taxon>Pseudomonadota</taxon>
        <taxon>Alphaproteobacteria</taxon>
        <taxon>Caulobacterales</taxon>
        <taxon>Caulobacteraceae</taxon>
        <taxon>Asticcacaulis</taxon>
    </lineage>
</organism>
<dbReference type="SUPFAM" id="SSF53850">
    <property type="entry name" value="Periplasmic binding protein-like II"/>
    <property type="match status" value="1"/>
</dbReference>
<feature type="region of interest" description="Disordered" evidence="5">
    <location>
        <begin position="300"/>
        <end position="321"/>
    </location>
</feature>
<dbReference type="PANTHER" id="PTHR30537">
    <property type="entry name" value="HTH-TYPE TRANSCRIPTIONAL REGULATOR"/>
    <property type="match status" value="1"/>
</dbReference>